<dbReference type="SUPFAM" id="SSF48452">
    <property type="entry name" value="TPR-like"/>
    <property type="match status" value="2"/>
</dbReference>
<organism evidence="2 3">
    <name type="scientific">Microbacterium awajiense</name>
    <dbReference type="NCBI Taxonomy" id="415214"/>
    <lineage>
        <taxon>Bacteria</taxon>
        <taxon>Bacillati</taxon>
        <taxon>Actinomycetota</taxon>
        <taxon>Actinomycetes</taxon>
        <taxon>Micrococcales</taxon>
        <taxon>Microbacteriaceae</taxon>
        <taxon>Microbacterium</taxon>
    </lineage>
</organism>
<dbReference type="SUPFAM" id="SSF52540">
    <property type="entry name" value="P-loop containing nucleoside triphosphate hydrolases"/>
    <property type="match status" value="1"/>
</dbReference>
<reference evidence="3" key="1">
    <citation type="journal article" date="2019" name="Int. J. Syst. Evol. Microbiol.">
        <title>The Global Catalogue of Microorganisms (GCM) 10K type strain sequencing project: providing services to taxonomists for standard genome sequencing and annotation.</title>
        <authorList>
            <consortium name="The Broad Institute Genomics Platform"/>
            <consortium name="The Broad Institute Genome Sequencing Center for Infectious Disease"/>
            <person name="Wu L."/>
            <person name="Ma J."/>
        </authorList>
    </citation>
    <scope>NUCLEOTIDE SEQUENCE [LARGE SCALE GENOMIC DNA]</scope>
    <source>
        <strain evidence="3">JCM 16544</strain>
    </source>
</reference>
<dbReference type="InterPro" id="IPR058852">
    <property type="entry name" value="HTH_77"/>
</dbReference>
<dbReference type="Gene3D" id="1.10.10.10">
    <property type="entry name" value="Winged helix-like DNA-binding domain superfamily/Winged helix DNA-binding domain"/>
    <property type="match status" value="1"/>
</dbReference>
<dbReference type="InterPro" id="IPR027417">
    <property type="entry name" value="P-loop_NTPase"/>
</dbReference>
<dbReference type="SMART" id="SM01043">
    <property type="entry name" value="BTAD"/>
    <property type="match status" value="1"/>
</dbReference>
<feature type="domain" description="Bacterial transcriptional activator" evidence="1">
    <location>
        <begin position="94"/>
        <end position="228"/>
    </location>
</feature>
<proteinExistence type="predicted"/>
<protein>
    <submittedName>
        <fullName evidence="2">BTAD domain-containing putative transcriptional regulator</fullName>
    </submittedName>
</protein>
<dbReference type="Gene3D" id="3.40.50.300">
    <property type="entry name" value="P-loop containing nucleotide triphosphate hydrolases"/>
    <property type="match status" value="1"/>
</dbReference>
<dbReference type="InterPro" id="IPR036388">
    <property type="entry name" value="WH-like_DNA-bd_sf"/>
</dbReference>
<accession>A0ABP7AHH2</accession>
<evidence type="ECO:0000313" key="3">
    <source>
        <dbReference type="Proteomes" id="UP001501697"/>
    </source>
</evidence>
<dbReference type="EMBL" id="BAAAYU010000005">
    <property type="protein sequence ID" value="GAA3632521.1"/>
    <property type="molecule type" value="Genomic_DNA"/>
</dbReference>
<dbReference type="Gene3D" id="1.25.40.10">
    <property type="entry name" value="Tetratricopeptide repeat domain"/>
    <property type="match status" value="1"/>
</dbReference>
<gene>
    <name evidence="2" type="ORF">GCM10022200_14310</name>
</gene>
<dbReference type="Pfam" id="PF25872">
    <property type="entry name" value="HTH_77"/>
    <property type="match status" value="1"/>
</dbReference>
<comment type="caution">
    <text evidence="2">The sequence shown here is derived from an EMBL/GenBank/DDBJ whole genome shotgun (WGS) entry which is preliminary data.</text>
</comment>
<dbReference type="PRINTS" id="PR00364">
    <property type="entry name" value="DISEASERSIST"/>
</dbReference>
<keyword evidence="3" id="KW-1185">Reference proteome</keyword>
<dbReference type="InterPro" id="IPR011990">
    <property type="entry name" value="TPR-like_helical_dom_sf"/>
</dbReference>
<dbReference type="Proteomes" id="UP001501697">
    <property type="component" value="Unassembled WGS sequence"/>
</dbReference>
<evidence type="ECO:0000259" key="1">
    <source>
        <dbReference type="SMART" id="SM01043"/>
    </source>
</evidence>
<dbReference type="PANTHER" id="PTHR47691">
    <property type="entry name" value="REGULATOR-RELATED"/>
    <property type="match status" value="1"/>
</dbReference>
<sequence length="911" mass="95945">MDARLLLFGPFAVVGEGAPPAVRGAIPQAILARLALAGGPMSADALIGDLWQTPTDAVLSSLRAHISRLRARGWGDVLHGGRDGYALALAPERVDVLEYERLIAGAVPGERAEVLAAADALWRGAPLAWAGEFPFTAGVVRRLEAARRAARIELATLRMHAGDPVGVVEALAEQAASAPDDEDVVALLATALARSGRTSDAIAALDAFARAADADHARGLDELRQSIVRQDPVVLGIAPAGAEPTVERAGIPIPLTRFVGRSRELESVRRGRADSRLVTLTGAAGVGKTRLAVEVARRAGHSEDEAQWLVDLAAVVEPDDVVPALAEVTGAAEPTVDAVVQIIAGRRGLLILDNAEHVLGAVAAVCSALLERCAGLNVIVTSRESMRMAGERVLVIEPLLGGQVDEAVDLFLQRATDSSGVVEWDDAQRASVRALCARLDGLPLAIELAASRLDVLTLAELADSLARPGAVSTAGRHDSIESAIAWSVRLTSADETRMLSQLAAFAGTFTLEMVAGICDAGDADAREIAVSLARKSLISTVSGARERRFRMLESVRHYVRATLPLDDEAAWSRRHAAWLAGYAERLAPRLRTAQAKATRGAIAAARPDLDAAIAWAIDAGERAIAVRLVGALAWYWHERGAGADTISLIERALALPGDPLPDAEANALRAATFIASAGLEAGEVRRYVARLGEAAARAADPLHPMLAGAMRAHVASSVGDEDTVDEALRTAADHREQVGDAARWAVADYLLVRGDALRQLGRPAQALDALGECYRLATEAGDAWALRGACYVTGRTLISVRRPADALPVLRTGAISSLEIEDAAGALAAVDVFAAALVQLDRPTRAAELFGAVDALGERYTPHHGGSGGTLTADARERARQALTAEQWQAAVEAGRRRDLRWVMSNLHPAP</sequence>
<dbReference type="InterPro" id="IPR005158">
    <property type="entry name" value="BTAD"/>
</dbReference>
<dbReference type="PANTHER" id="PTHR47691:SF3">
    <property type="entry name" value="HTH-TYPE TRANSCRIPTIONAL REGULATOR RV0890C-RELATED"/>
    <property type="match status" value="1"/>
</dbReference>
<evidence type="ECO:0000313" key="2">
    <source>
        <dbReference type="EMBL" id="GAA3632521.1"/>
    </source>
</evidence>
<dbReference type="RefSeq" id="WP_344737301.1">
    <property type="nucleotide sequence ID" value="NZ_BAAAYU010000005.1"/>
</dbReference>
<dbReference type="Pfam" id="PF03704">
    <property type="entry name" value="BTAD"/>
    <property type="match status" value="1"/>
</dbReference>
<name>A0ABP7AHH2_9MICO</name>